<dbReference type="PANTHER" id="PTHR35605">
    <property type="entry name" value="ECP2 EFFECTOR PROTEIN DOMAIN-CONTAINING PROTEIN-RELATED"/>
    <property type="match status" value="1"/>
</dbReference>
<accession>A0AAJ0CZ15</accession>
<keyword evidence="2" id="KW-1185">Reference proteome</keyword>
<dbReference type="Proteomes" id="UP001251528">
    <property type="component" value="Unassembled WGS sequence"/>
</dbReference>
<proteinExistence type="predicted"/>
<dbReference type="PANTHER" id="PTHR35605:SF1">
    <property type="entry name" value="ECP2 EFFECTOR PROTEIN DOMAIN-CONTAINING PROTEIN-RELATED"/>
    <property type="match status" value="1"/>
</dbReference>
<dbReference type="EMBL" id="JASWJB010000004">
    <property type="protein sequence ID" value="KAK2616667.1"/>
    <property type="molecule type" value="Genomic_DNA"/>
</dbReference>
<protein>
    <submittedName>
        <fullName evidence="1">Uncharacterized protein</fullName>
    </submittedName>
</protein>
<comment type="caution">
    <text evidence="1">The sequence shown here is derived from an EMBL/GenBank/DDBJ whole genome shotgun (WGS) entry which is preliminary data.</text>
</comment>
<sequence>MNTVESRVAGVSWTGEVLPGRTFTFKGTIQEIDQQIKAVNPNYEMESTNANITDADSESHLEKRWRVKQEPDCDYGDDWADKTIVATQINWLKKGDKTCSAPQGPGGCARVSCDKRVGIWLCNDVDWHEIAMPCAEVAKAALSLIDRCWITQSSGWNGARGQLFTNADWNVIVGKAGC</sequence>
<evidence type="ECO:0000313" key="2">
    <source>
        <dbReference type="Proteomes" id="UP001251528"/>
    </source>
</evidence>
<reference evidence="1" key="1">
    <citation type="submission" date="2023-06" db="EMBL/GenBank/DDBJ databases">
        <title>Conoideocrella luteorostrata (Hypocreales: Clavicipitaceae), a potential biocontrol fungus for elongate hemlock scale in United States Christmas tree production areas.</title>
        <authorList>
            <person name="Barrett H."/>
            <person name="Lovett B."/>
            <person name="Macias A.M."/>
            <person name="Stajich J.E."/>
            <person name="Kasson M.T."/>
        </authorList>
    </citation>
    <scope>NUCLEOTIDE SEQUENCE</scope>
    <source>
        <strain evidence="1">ARSEF 14590</strain>
    </source>
</reference>
<evidence type="ECO:0000313" key="1">
    <source>
        <dbReference type="EMBL" id="KAK2616667.1"/>
    </source>
</evidence>
<dbReference type="AlphaFoldDB" id="A0AAJ0CZ15"/>
<gene>
    <name evidence="1" type="ORF">QQS21_000490</name>
</gene>
<organism evidence="1 2">
    <name type="scientific">Conoideocrella luteorostrata</name>
    <dbReference type="NCBI Taxonomy" id="1105319"/>
    <lineage>
        <taxon>Eukaryota</taxon>
        <taxon>Fungi</taxon>
        <taxon>Dikarya</taxon>
        <taxon>Ascomycota</taxon>
        <taxon>Pezizomycotina</taxon>
        <taxon>Sordariomycetes</taxon>
        <taxon>Hypocreomycetidae</taxon>
        <taxon>Hypocreales</taxon>
        <taxon>Clavicipitaceae</taxon>
        <taxon>Conoideocrella</taxon>
    </lineage>
</organism>
<name>A0AAJ0CZ15_9HYPO</name>